<dbReference type="Proteomes" id="UP000828941">
    <property type="component" value="Chromosome 6"/>
</dbReference>
<organism evidence="1 2">
    <name type="scientific">Bauhinia variegata</name>
    <name type="common">Purple orchid tree</name>
    <name type="synonym">Phanera variegata</name>
    <dbReference type="NCBI Taxonomy" id="167791"/>
    <lineage>
        <taxon>Eukaryota</taxon>
        <taxon>Viridiplantae</taxon>
        <taxon>Streptophyta</taxon>
        <taxon>Embryophyta</taxon>
        <taxon>Tracheophyta</taxon>
        <taxon>Spermatophyta</taxon>
        <taxon>Magnoliopsida</taxon>
        <taxon>eudicotyledons</taxon>
        <taxon>Gunneridae</taxon>
        <taxon>Pentapetalae</taxon>
        <taxon>rosids</taxon>
        <taxon>fabids</taxon>
        <taxon>Fabales</taxon>
        <taxon>Fabaceae</taxon>
        <taxon>Cercidoideae</taxon>
        <taxon>Cercideae</taxon>
        <taxon>Bauhiniinae</taxon>
        <taxon>Bauhinia</taxon>
    </lineage>
</organism>
<accession>A0ACB9NML0</accession>
<name>A0ACB9NML0_BAUVA</name>
<evidence type="ECO:0000313" key="2">
    <source>
        <dbReference type="Proteomes" id="UP000828941"/>
    </source>
</evidence>
<sequence>MPCAFRVDNMYYVAFHLTGEDVAIKDERPDKEPIIYRDLFLFCTLASSLSDIIIQKLRCNVELIVDEFGKKLLEELDYHTSNIEDILENFKMTLLSKFLRAVPTLPSLAGVSIQDSKYALFSHQFSSMRAYQVFSTYSDKRRIRNLPIY</sequence>
<protein>
    <submittedName>
        <fullName evidence="1">Uncharacterized protein</fullName>
    </submittedName>
</protein>
<evidence type="ECO:0000313" key="1">
    <source>
        <dbReference type="EMBL" id="KAI4337410.1"/>
    </source>
</evidence>
<dbReference type="EMBL" id="CM039431">
    <property type="protein sequence ID" value="KAI4337410.1"/>
    <property type="molecule type" value="Genomic_DNA"/>
</dbReference>
<comment type="caution">
    <text evidence="1">The sequence shown here is derived from an EMBL/GenBank/DDBJ whole genome shotgun (WGS) entry which is preliminary data.</text>
</comment>
<proteinExistence type="predicted"/>
<keyword evidence="2" id="KW-1185">Reference proteome</keyword>
<reference evidence="1 2" key="1">
    <citation type="journal article" date="2022" name="DNA Res.">
        <title>Chromosomal-level genome assembly of the orchid tree Bauhinia variegata (Leguminosae; Cercidoideae) supports the allotetraploid origin hypothesis of Bauhinia.</title>
        <authorList>
            <person name="Zhong Y."/>
            <person name="Chen Y."/>
            <person name="Zheng D."/>
            <person name="Pang J."/>
            <person name="Liu Y."/>
            <person name="Luo S."/>
            <person name="Meng S."/>
            <person name="Qian L."/>
            <person name="Wei D."/>
            <person name="Dai S."/>
            <person name="Zhou R."/>
        </authorList>
    </citation>
    <scope>NUCLEOTIDE SEQUENCE [LARGE SCALE GENOMIC DNA]</scope>
    <source>
        <strain evidence="1">BV-YZ2020</strain>
    </source>
</reference>
<gene>
    <name evidence="1" type="ORF">L6164_015832</name>
</gene>